<reference evidence="2" key="1">
    <citation type="journal article" date="2019" name="Int. J. Syst. Evol. Microbiol.">
        <title>The Global Catalogue of Microorganisms (GCM) 10K type strain sequencing project: providing services to taxonomists for standard genome sequencing and annotation.</title>
        <authorList>
            <consortium name="The Broad Institute Genomics Platform"/>
            <consortium name="The Broad Institute Genome Sequencing Center for Infectious Disease"/>
            <person name="Wu L."/>
            <person name="Ma J."/>
        </authorList>
    </citation>
    <scope>NUCLEOTIDE SEQUENCE [LARGE SCALE GENOMIC DNA]</scope>
    <source>
        <strain evidence="2">CCM 3243</strain>
    </source>
</reference>
<name>A0ABV8NBX6_9ACTN</name>
<dbReference type="RefSeq" id="WP_267950971.1">
    <property type="nucleotide sequence ID" value="NZ_BAAAYA010000005.1"/>
</dbReference>
<comment type="caution">
    <text evidence="1">The sequence shown here is derived from an EMBL/GenBank/DDBJ whole genome shotgun (WGS) entry which is preliminary data.</text>
</comment>
<accession>A0ABV8NBX6</accession>
<proteinExistence type="predicted"/>
<evidence type="ECO:0000313" key="2">
    <source>
        <dbReference type="Proteomes" id="UP001595871"/>
    </source>
</evidence>
<dbReference type="Proteomes" id="UP001595871">
    <property type="component" value="Unassembled WGS sequence"/>
</dbReference>
<sequence>MTDTPRDFNAELLAALRPTPSIRSAQIEDADGGDVPRVEVG</sequence>
<dbReference type="EMBL" id="JBHSCF010000055">
    <property type="protein sequence ID" value="MFC4190408.1"/>
    <property type="molecule type" value="Genomic_DNA"/>
</dbReference>
<gene>
    <name evidence="1" type="ORF">ACFO3R_29125</name>
</gene>
<organism evidence="1 2">
    <name type="scientific">Streptomyces flavovirens</name>
    <dbReference type="NCBI Taxonomy" id="52258"/>
    <lineage>
        <taxon>Bacteria</taxon>
        <taxon>Bacillati</taxon>
        <taxon>Actinomycetota</taxon>
        <taxon>Actinomycetes</taxon>
        <taxon>Kitasatosporales</taxon>
        <taxon>Streptomycetaceae</taxon>
        <taxon>Streptomyces</taxon>
    </lineage>
</organism>
<evidence type="ECO:0000313" key="1">
    <source>
        <dbReference type="EMBL" id="MFC4190408.1"/>
    </source>
</evidence>
<keyword evidence="2" id="KW-1185">Reference proteome</keyword>
<protein>
    <submittedName>
        <fullName evidence="1">Uncharacterized protein</fullName>
    </submittedName>
</protein>